<evidence type="ECO:0000256" key="2">
    <source>
        <dbReference type="ARBA" id="ARBA00006375"/>
    </source>
</evidence>
<keyword evidence="5" id="KW-0677">Repeat</keyword>
<dbReference type="SUPFAM" id="SSF103506">
    <property type="entry name" value="Mitochondrial carrier"/>
    <property type="match status" value="1"/>
</dbReference>
<evidence type="ECO:0000313" key="10">
    <source>
        <dbReference type="EMBL" id="KAG2281745.1"/>
    </source>
</evidence>
<dbReference type="Gene3D" id="1.50.40.10">
    <property type="entry name" value="Mitochondrial carrier domain"/>
    <property type="match status" value="1"/>
</dbReference>
<keyword evidence="4 8" id="KW-0812">Transmembrane</keyword>
<evidence type="ECO:0000256" key="6">
    <source>
        <dbReference type="ARBA" id="ARBA00022989"/>
    </source>
</evidence>
<keyword evidence="11" id="KW-1185">Reference proteome</keyword>
<reference evidence="10 11" key="1">
    <citation type="submission" date="2020-02" db="EMBL/GenBank/DDBJ databases">
        <authorList>
            <person name="Ma Q."/>
            <person name="Huang Y."/>
            <person name="Song X."/>
            <person name="Pei D."/>
        </authorList>
    </citation>
    <scope>NUCLEOTIDE SEQUENCE [LARGE SCALE GENOMIC DNA]</scope>
    <source>
        <strain evidence="10">Sxm20200214</strain>
        <tissue evidence="10">Leaf</tissue>
    </source>
</reference>
<dbReference type="OrthoDB" id="415315at2759"/>
<name>A0A8X7UJ78_BRACI</name>
<dbReference type="PANTHER" id="PTHR45667">
    <property type="entry name" value="S-ADENOSYLMETHIONINE MITOCHONDRIAL CARRIER PROTEIN"/>
    <property type="match status" value="1"/>
</dbReference>
<gene>
    <name evidence="10" type="ORF">Bca52824_052965</name>
</gene>
<dbReference type="Proteomes" id="UP000886595">
    <property type="component" value="Unassembled WGS sequence"/>
</dbReference>
<comment type="caution">
    <text evidence="10">The sequence shown here is derived from an EMBL/GenBank/DDBJ whole genome shotgun (WGS) entry which is preliminary data.</text>
</comment>
<proteinExistence type="inferred from homology"/>
<evidence type="ECO:0000256" key="5">
    <source>
        <dbReference type="ARBA" id="ARBA00022737"/>
    </source>
</evidence>
<evidence type="ECO:0000256" key="7">
    <source>
        <dbReference type="ARBA" id="ARBA00023136"/>
    </source>
</evidence>
<comment type="similarity">
    <text evidence="2 9">Belongs to the mitochondrial carrier (TC 2.A.29) family.</text>
</comment>
<evidence type="ECO:0000313" key="11">
    <source>
        <dbReference type="Proteomes" id="UP000886595"/>
    </source>
</evidence>
<evidence type="ECO:0000256" key="9">
    <source>
        <dbReference type="RuleBase" id="RU000488"/>
    </source>
</evidence>
<evidence type="ECO:0000256" key="8">
    <source>
        <dbReference type="PROSITE-ProRule" id="PRU00282"/>
    </source>
</evidence>
<dbReference type="Pfam" id="PF00153">
    <property type="entry name" value="Mito_carr"/>
    <property type="match status" value="2"/>
</dbReference>
<keyword evidence="6" id="KW-1133">Transmembrane helix</keyword>
<dbReference type="AlphaFoldDB" id="A0A8X7UJ78"/>
<dbReference type="FunFam" id="1.50.40.10:FF:000083">
    <property type="entry name" value="Mitochondrial substrate carrier family protein"/>
    <property type="match status" value="1"/>
</dbReference>
<dbReference type="PROSITE" id="PS50920">
    <property type="entry name" value="SOLCAR"/>
    <property type="match status" value="2"/>
</dbReference>
<dbReference type="GO" id="GO:0016020">
    <property type="term" value="C:membrane"/>
    <property type="evidence" value="ECO:0007669"/>
    <property type="project" value="UniProtKB-SubCell"/>
</dbReference>
<organism evidence="10 11">
    <name type="scientific">Brassica carinata</name>
    <name type="common">Ethiopian mustard</name>
    <name type="synonym">Abyssinian cabbage</name>
    <dbReference type="NCBI Taxonomy" id="52824"/>
    <lineage>
        <taxon>Eukaryota</taxon>
        <taxon>Viridiplantae</taxon>
        <taxon>Streptophyta</taxon>
        <taxon>Embryophyta</taxon>
        <taxon>Tracheophyta</taxon>
        <taxon>Spermatophyta</taxon>
        <taxon>Magnoliopsida</taxon>
        <taxon>eudicotyledons</taxon>
        <taxon>Gunneridae</taxon>
        <taxon>Pentapetalae</taxon>
        <taxon>rosids</taxon>
        <taxon>malvids</taxon>
        <taxon>Brassicales</taxon>
        <taxon>Brassicaceae</taxon>
        <taxon>Brassiceae</taxon>
        <taxon>Brassica</taxon>
    </lineage>
</organism>
<keyword evidence="7 8" id="KW-0472">Membrane</keyword>
<dbReference type="InterPro" id="IPR018108">
    <property type="entry name" value="MCP_transmembrane"/>
</dbReference>
<comment type="subcellular location">
    <subcellularLocation>
        <location evidence="1">Membrane</location>
        <topology evidence="1">Multi-pass membrane protein</topology>
    </subcellularLocation>
</comment>
<accession>A0A8X7UJ78</accession>
<dbReference type="InterPro" id="IPR023395">
    <property type="entry name" value="MCP_dom_sf"/>
</dbReference>
<sequence>MEFTSSSCLPQELARLFMQRCSLEASQKVMVQSTILSKHYLIVAKKKESRETIHTDHFVCGARAFSEELEFTRIGNEMSRFRPVIVMRTFRSCSVALHRNLNIRRLVSHRNVKIPSRNCDENHPDHADQWRFIRQKSIPQMLRTVWVGDGLKESHPNLGGHWVHFLAGAIGDTVGSFVYGPCEVIKQRMQIQSTSSSWSSFISRKSVPVKPRGDMYGYYTGMFQAGCSIWKEQGPKGLYAGYWSTLARDVPFAGLMVSFYEALKDLTDEGKKKFPQFGVNSSVEGLVLGGLAGGLGAYLTTPLDVVKTRLPVQGTTIKYVQGVVGCSGSDTEEGRSRVMLYLPASALTFMAVEFLRESFREKGKNNNVVSNLSIESKRSSVHEVREN</sequence>
<evidence type="ECO:0000256" key="3">
    <source>
        <dbReference type="ARBA" id="ARBA00022448"/>
    </source>
</evidence>
<evidence type="ECO:0000256" key="1">
    <source>
        <dbReference type="ARBA" id="ARBA00004141"/>
    </source>
</evidence>
<feature type="repeat" description="Solcar" evidence="8">
    <location>
        <begin position="159"/>
        <end position="266"/>
    </location>
</feature>
<feature type="repeat" description="Solcar" evidence="8">
    <location>
        <begin position="280"/>
        <end position="366"/>
    </location>
</feature>
<keyword evidence="3 9" id="KW-0813">Transport</keyword>
<protein>
    <recommendedName>
        <fullName evidence="12">Mitochondrial carrier protein</fullName>
    </recommendedName>
</protein>
<dbReference type="EMBL" id="JAAMPC010000011">
    <property type="protein sequence ID" value="KAG2281745.1"/>
    <property type="molecule type" value="Genomic_DNA"/>
</dbReference>
<evidence type="ECO:0008006" key="12">
    <source>
        <dbReference type="Google" id="ProtNLM"/>
    </source>
</evidence>
<evidence type="ECO:0000256" key="4">
    <source>
        <dbReference type="ARBA" id="ARBA00022692"/>
    </source>
</evidence>